<dbReference type="PANTHER" id="PTHR28360">
    <property type="entry name" value="DYNACTIN SUBUNIT 3"/>
    <property type="match status" value="1"/>
</dbReference>
<evidence type="ECO:0000313" key="1">
    <source>
        <dbReference type="EMBL" id="CAG8566417.1"/>
    </source>
</evidence>
<dbReference type="Pfam" id="PF07426">
    <property type="entry name" value="Dynactin_p22"/>
    <property type="match status" value="1"/>
</dbReference>
<dbReference type="PANTHER" id="PTHR28360:SF1">
    <property type="entry name" value="DYNACTIN SUBUNIT 3"/>
    <property type="match status" value="1"/>
</dbReference>
<accession>A0A9N9BJ60</accession>
<proteinExistence type="predicted"/>
<dbReference type="OrthoDB" id="16729at2759"/>
<dbReference type="GO" id="GO:0005869">
    <property type="term" value="C:dynactin complex"/>
    <property type="evidence" value="ECO:0007669"/>
    <property type="project" value="InterPro"/>
</dbReference>
<reference evidence="1" key="1">
    <citation type="submission" date="2021-06" db="EMBL/GenBank/DDBJ databases">
        <authorList>
            <person name="Kallberg Y."/>
            <person name="Tangrot J."/>
            <person name="Rosling A."/>
        </authorList>
    </citation>
    <scope>NUCLEOTIDE SEQUENCE</scope>
    <source>
        <strain evidence="1">BR232B</strain>
    </source>
</reference>
<dbReference type="InterPro" id="IPR009991">
    <property type="entry name" value="DCTN3"/>
</dbReference>
<keyword evidence="2" id="KW-1185">Reference proteome</keyword>
<name>A0A9N9BJ60_9GLOM</name>
<protein>
    <submittedName>
        <fullName evidence="1">1728_t:CDS:1</fullName>
    </submittedName>
</protein>
<dbReference type="GO" id="GO:0061640">
    <property type="term" value="P:cytoskeleton-dependent cytokinesis"/>
    <property type="evidence" value="ECO:0007669"/>
    <property type="project" value="InterPro"/>
</dbReference>
<sequence>MEKGELVKRLSLLEDQKNLILASITKANSLSLFDDHSSTTSKEEADSDCDSVEAEKLIPLDMVNSEAVLLEHAGFTAFELRVNHLEKSVWGYDPSGNKMKKDYNQQLSLLSKIEEIKRQLNNVVRDREGLKPFLEQYDLVAHLVSPFADNIALERQILTPEAKAEMIAASEEELERVANSLKEIGELQSFIDAPEFRGLEKLFPLITPIESAHIDQSAKSNEVSTRITQLLDRYNRIVNTLSEIFIAWDHMLTTIDVHISALERKARQ</sequence>
<dbReference type="AlphaFoldDB" id="A0A9N9BJ60"/>
<comment type="caution">
    <text evidence="1">The sequence shown here is derived from an EMBL/GenBank/DDBJ whole genome shotgun (WGS) entry which is preliminary data.</text>
</comment>
<evidence type="ECO:0000313" key="2">
    <source>
        <dbReference type="Proteomes" id="UP000789739"/>
    </source>
</evidence>
<dbReference type="EMBL" id="CAJVPI010000726">
    <property type="protein sequence ID" value="CAG8566417.1"/>
    <property type="molecule type" value="Genomic_DNA"/>
</dbReference>
<dbReference type="Proteomes" id="UP000789739">
    <property type="component" value="Unassembled WGS sequence"/>
</dbReference>
<gene>
    <name evidence="1" type="ORF">PBRASI_LOCUS5867</name>
</gene>
<organism evidence="1 2">
    <name type="scientific">Paraglomus brasilianum</name>
    <dbReference type="NCBI Taxonomy" id="144538"/>
    <lineage>
        <taxon>Eukaryota</taxon>
        <taxon>Fungi</taxon>
        <taxon>Fungi incertae sedis</taxon>
        <taxon>Mucoromycota</taxon>
        <taxon>Glomeromycotina</taxon>
        <taxon>Glomeromycetes</taxon>
        <taxon>Paraglomerales</taxon>
        <taxon>Paraglomeraceae</taxon>
        <taxon>Paraglomus</taxon>
    </lineage>
</organism>